<comment type="caution">
    <text evidence="1">The sequence shown here is derived from an EMBL/GenBank/DDBJ whole genome shotgun (WGS) entry which is preliminary data.</text>
</comment>
<organism evidence="1 2">
    <name type="scientific">Pseudomonas frederiksbergensis</name>
    <dbReference type="NCBI Taxonomy" id="104087"/>
    <lineage>
        <taxon>Bacteria</taxon>
        <taxon>Pseudomonadati</taxon>
        <taxon>Pseudomonadota</taxon>
        <taxon>Gammaproteobacteria</taxon>
        <taxon>Pseudomonadales</taxon>
        <taxon>Pseudomonadaceae</taxon>
        <taxon>Pseudomonas</taxon>
    </lineage>
</organism>
<sequence>MITSHFLEFTIDGCAGYDHFGDVYRYIINGVAPIFRQVGLLGFPDMSNSESFIDSFVYPDSQEYFTSP</sequence>
<accession>A0A423HG42</accession>
<dbReference type="EMBL" id="MOBM01000039">
    <property type="protein sequence ID" value="RON12180.1"/>
    <property type="molecule type" value="Genomic_DNA"/>
</dbReference>
<name>A0A423HG42_9PSED</name>
<protein>
    <submittedName>
        <fullName evidence="1">Uncharacterized protein</fullName>
    </submittedName>
</protein>
<reference evidence="1 2" key="1">
    <citation type="submission" date="2016-10" db="EMBL/GenBank/DDBJ databases">
        <title>Comparative genome analysis of multiple Pseudomonas spp. focuses on biocontrol and plant growth promoting traits.</title>
        <authorList>
            <person name="Tao X.-Y."/>
            <person name="Taylor C.G."/>
        </authorList>
    </citation>
    <scope>NUCLEOTIDE SEQUENCE [LARGE SCALE GENOMIC DNA]</scope>
    <source>
        <strain evidence="1 2">36C6</strain>
    </source>
</reference>
<evidence type="ECO:0000313" key="1">
    <source>
        <dbReference type="EMBL" id="RON12180.1"/>
    </source>
</evidence>
<evidence type="ECO:0000313" key="2">
    <source>
        <dbReference type="Proteomes" id="UP000284002"/>
    </source>
</evidence>
<gene>
    <name evidence="1" type="ORF">BK662_24470</name>
</gene>
<dbReference type="Proteomes" id="UP000284002">
    <property type="component" value="Unassembled WGS sequence"/>
</dbReference>
<proteinExistence type="predicted"/>
<dbReference type="AlphaFoldDB" id="A0A423HG42"/>